<dbReference type="Pfam" id="PF00462">
    <property type="entry name" value="Glutaredoxin"/>
    <property type="match status" value="1"/>
</dbReference>
<dbReference type="PROSITE" id="PS51354">
    <property type="entry name" value="GLUTAREDOXIN_2"/>
    <property type="match status" value="1"/>
</dbReference>
<dbReference type="PANTHER" id="PTHR45694:SF5">
    <property type="entry name" value="GLUTAREDOXIN 2"/>
    <property type="match status" value="1"/>
</dbReference>
<evidence type="ECO:0000256" key="1">
    <source>
        <dbReference type="ARBA" id="ARBA00009630"/>
    </source>
</evidence>
<dbReference type="AlphaFoldDB" id="A0A446BA64"/>
<dbReference type="SUPFAM" id="SSF52833">
    <property type="entry name" value="Thioredoxin-like"/>
    <property type="match status" value="1"/>
</dbReference>
<proteinExistence type="inferred from homology"/>
<dbReference type="GO" id="GO:0000324">
    <property type="term" value="C:fungal-type vacuole"/>
    <property type="evidence" value="ECO:0007669"/>
    <property type="project" value="TreeGrafter"/>
</dbReference>
<dbReference type="InterPro" id="IPR011899">
    <property type="entry name" value="Glutaredoxin_euk/vir"/>
</dbReference>
<dbReference type="GO" id="GO:0034599">
    <property type="term" value="P:cellular response to oxidative stress"/>
    <property type="evidence" value="ECO:0007669"/>
    <property type="project" value="TreeGrafter"/>
</dbReference>
<dbReference type="CDD" id="cd03419">
    <property type="entry name" value="GRX_GRXh_1_2_like"/>
    <property type="match status" value="1"/>
</dbReference>
<reference evidence="4 5" key="1">
    <citation type="submission" date="2018-04" db="EMBL/GenBank/DDBJ databases">
        <authorList>
            <person name="Huttner S."/>
            <person name="Dainat J."/>
        </authorList>
    </citation>
    <scope>NUCLEOTIDE SEQUENCE [LARGE SCALE GENOMIC DNA]</scope>
</reference>
<sequence length="295" mass="32336">MPSPRRLRVLVYLVFAGFVTLLFFTSRARHAREADTRSLRDFYSKTAAAIDKAHGETVMAKHDVDADGDIDADDDVLAREMAARLRQAEQRAKDSAEAKGPSKPDPPEKVIGVGSAAKGQERGGPKAKAEVEVKESEEEDPEVEVQLNDILKKAPVIIFSKSYCPYSKRAKGILLEKYVIEPTPYVVELDLHPLGPKIQARLGEMTGRKTVPNIMVYGKSIGGGDDIAALDREKALADKITSLGGSRVQVSERFVGSWKHGSLGVCTLKLEVYGLYATMNLMKGESHFKHSIARS</sequence>
<dbReference type="InterPro" id="IPR014025">
    <property type="entry name" value="Glutaredoxin_subgr"/>
</dbReference>
<dbReference type="EMBL" id="OUUZ01000001">
    <property type="protein sequence ID" value="SPQ19372.1"/>
    <property type="molecule type" value="Genomic_DNA"/>
</dbReference>
<dbReference type="Proteomes" id="UP000289323">
    <property type="component" value="Unassembled WGS sequence"/>
</dbReference>
<dbReference type="GO" id="GO:0005801">
    <property type="term" value="C:cis-Golgi network"/>
    <property type="evidence" value="ECO:0007669"/>
    <property type="project" value="UniProtKB-ARBA"/>
</dbReference>
<accession>A0A446BA64</accession>
<evidence type="ECO:0000313" key="4">
    <source>
        <dbReference type="EMBL" id="SPQ19372.1"/>
    </source>
</evidence>
<evidence type="ECO:0000313" key="5">
    <source>
        <dbReference type="Proteomes" id="UP000289323"/>
    </source>
</evidence>
<dbReference type="Gene3D" id="3.40.30.10">
    <property type="entry name" value="Glutaredoxin"/>
    <property type="match status" value="1"/>
</dbReference>
<organism evidence="4 5">
    <name type="scientific">Thermothielavioides terrestris</name>
    <dbReference type="NCBI Taxonomy" id="2587410"/>
    <lineage>
        <taxon>Eukaryota</taxon>
        <taxon>Fungi</taxon>
        <taxon>Dikarya</taxon>
        <taxon>Ascomycota</taxon>
        <taxon>Pezizomycotina</taxon>
        <taxon>Sordariomycetes</taxon>
        <taxon>Sordariomycetidae</taxon>
        <taxon>Sordariales</taxon>
        <taxon>Chaetomiaceae</taxon>
        <taxon>Thermothielavioides</taxon>
    </lineage>
</organism>
<dbReference type="GO" id="GO:0004362">
    <property type="term" value="F:glutathione-disulfide reductase (NADPH) activity"/>
    <property type="evidence" value="ECO:0007669"/>
    <property type="project" value="UniProtKB-ARBA"/>
</dbReference>
<feature type="compositionally biased region" description="Basic and acidic residues" evidence="2">
    <location>
        <begin position="87"/>
        <end position="108"/>
    </location>
</feature>
<dbReference type="GO" id="GO:0005796">
    <property type="term" value="C:Golgi lumen"/>
    <property type="evidence" value="ECO:0007669"/>
    <property type="project" value="TreeGrafter"/>
</dbReference>
<gene>
    <name evidence="4" type="ORF">TT172_LOCUS1791</name>
</gene>
<name>A0A446BA64_9PEZI</name>
<feature type="compositionally biased region" description="Basic and acidic residues" evidence="2">
    <location>
        <begin position="119"/>
        <end position="134"/>
    </location>
</feature>
<dbReference type="NCBIfam" id="TIGR02180">
    <property type="entry name" value="GRX_euk"/>
    <property type="match status" value="1"/>
</dbReference>
<dbReference type="InterPro" id="IPR002109">
    <property type="entry name" value="Glutaredoxin"/>
</dbReference>
<feature type="domain" description="Glutaredoxin" evidence="3">
    <location>
        <begin position="156"/>
        <end position="221"/>
    </location>
</feature>
<protein>
    <submittedName>
        <fullName evidence="4">C68adca5-89df-4854-ba56-5811a701fcf9</fullName>
    </submittedName>
</protein>
<evidence type="ECO:0000256" key="2">
    <source>
        <dbReference type="SAM" id="MobiDB-lite"/>
    </source>
</evidence>
<dbReference type="PANTHER" id="PTHR45694">
    <property type="entry name" value="GLUTAREDOXIN 2"/>
    <property type="match status" value="1"/>
</dbReference>
<feature type="region of interest" description="Disordered" evidence="2">
    <location>
        <begin position="87"/>
        <end position="140"/>
    </location>
</feature>
<comment type="similarity">
    <text evidence="1">Belongs to the glutaredoxin family. Monothiol subfamily.</text>
</comment>
<evidence type="ECO:0000259" key="3">
    <source>
        <dbReference type="Pfam" id="PF00462"/>
    </source>
</evidence>
<dbReference type="PRINTS" id="PR00160">
    <property type="entry name" value="GLUTAREDOXIN"/>
</dbReference>
<dbReference type="InterPro" id="IPR036249">
    <property type="entry name" value="Thioredoxin-like_sf"/>
</dbReference>
<dbReference type="FunFam" id="3.40.30.10:FF:000093">
    <property type="entry name" value="Glutaredoxin 2"/>
    <property type="match status" value="1"/>
</dbReference>